<dbReference type="InterPro" id="IPR023298">
    <property type="entry name" value="ATPase_P-typ_TM_dom_sf"/>
</dbReference>
<dbReference type="Pfam" id="PF13246">
    <property type="entry name" value="Cation_ATPase"/>
    <property type="match status" value="1"/>
</dbReference>
<dbReference type="InterPro" id="IPR023299">
    <property type="entry name" value="ATPase_P-typ_cyto_dom_N"/>
</dbReference>
<feature type="transmembrane region" description="Helical" evidence="2">
    <location>
        <begin position="272"/>
        <end position="292"/>
    </location>
</feature>
<feature type="compositionally biased region" description="Polar residues" evidence="1">
    <location>
        <begin position="438"/>
        <end position="453"/>
    </location>
</feature>
<comment type="caution">
    <text evidence="3">The sequence shown here is derived from an EMBL/GenBank/DDBJ whole genome shotgun (WGS) entry which is preliminary data.</text>
</comment>
<dbReference type="Gene3D" id="1.20.1110.10">
    <property type="entry name" value="Calcium-transporting ATPase, transmembrane domain"/>
    <property type="match status" value="1"/>
</dbReference>
<feature type="transmembrane region" description="Helical" evidence="2">
    <location>
        <begin position="1103"/>
        <end position="1125"/>
    </location>
</feature>
<feature type="transmembrane region" description="Helical" evidence="2">
    <location>
        <begin position="1131"/>
        <end position="1153"/>
    </location>
</feature>
<organism evidence="3 4">
    <name type="scientific">Polyplax serrata</name>
    <name type="common">Common mouse louse</name>
    <dbReference type="NCBI Taxonomy" id="468196"/>
    <lineage>
        <taxon>Eukaryota</taxon>
        <taxon>Metazoa</taxon>
        <taxon>Ecdysozoa</taxon>
        <taxon>Arthropoda</taxon>
        <taxon>Hexapoda</taxon>
        <taxon>Insecta</taxon>
        <taxon>Pterygota</taxon>
        <taxon>Neoptera</taxon>
        <taxon>Paraneoptera</taxon>
        <taxon>Psocodea</taxon>
        <taxon>Troctomorpha</taxon>
        <taxon>Phthiraptera</taxon>
        <taxon>Anoplura</taxon>
        <taxon>Polyplacidae</taxon>
        <taxon>Polyplax</taxon>
    </lineage>
</organism>
<dbReference type="SUPFAM" id="SSF81660">
    <property type="entry name" value="Metal cation-transporting ATPase, ATP-binding domain N"/>
    <property type="match status" value="1"/>
</dbReference>
<reference evidence="3 4" key="1">
    <citation type="submission" date="2023-10" db="EMBL/GenBank/DDBJ databases">
        <title>Genomes of two closely related lineages of the louse Polyplax serrata with different host specificities.</title>
        <authorList>
            <person name="Martinu J."/>
            <person name="Tarabai H."/>
            <person name="Stefka J."/>
            <person name="Hypsa V."/>
        </authorList>
    </citation>
    <scope>NUCLEOTIDE SEQUENCE [LARGE SCALE GENOMIC DNA]</scope>
    <source>
        <strain evidence="3">HR10_N</strain>
    </source>
</reference>
<feature type="transmembrane region" description="Helical" evidence="2">
    <location>
        <begin position="304"/>
        <end position="327"/>
    </location>
</feature>
<dbReference type="InterPro" id="IPR039720">
    <property type="entry name" value="TMEM94"/>
</dbReference>
<keyword evidence="2" id="KW-0812">Transmembrane</keyword>
<dbReference type="PANTHER" id="PTHR13219">
    <property type="entry name" value="TRANSMEMBRANE PROTEIN 94"/>
    <property type="match status" value="1"/>
</dbReference>
<feature type="region of interest" description="Disordered" evidence="1">
    <location>
        <begin position="904"/>
        <end position="927"/>
    </location>
</feature>
<feature type="transmembrane region" description="Helical" evidence="2">
    <location>
        <begin position="1297"/>
        <end position="1316"/>
    </location>
</feature>
<dbReference type="SUPFAM" id="SSF81665">
    <property type="entry name" value="Calcium ATPase, transmembrane domain M"/>
    <property type="match status" value="1"/>
</dbReference>
<feature type="transmembrane region" description="Helical" evidence="2">
    <location>
        <begin position="1174"/>
        <end position="1198"/>
    </location>
</feature>
<dbReference type="PANTHER" id="PTHR13219:SF6">
    <property type="entry name" value="TRANSMEMBRANE PROTEIN 94"/>
    <property type="match status" value="1"/>
</dbReference>
<sequence>MGTEEDIGLTTKEALSRLHGDLKQVLCDASRVKTGWFNSKKSLIYDTLHHHSQYTTICWTSTALLLISVCALAIAYNSGSCGNYNSLPFDILIIFILVLLNLGTVAWDNNLRLGEVLTRAKQLLDNLEKSVKSINWSPLNYPNLCTPASPCITLQWTYRDGEVVNLPWALLVRGDVIIVRPGQTSPGYCIPFDDKNGPVLHAHEIYSPSISTNELFSLPSARAPLESKKYILQETPYLRNLRMALDQSTVKPISYHNKERHMIMVKSIEHSAVPVLIVLVLLFNTLRYFYLAEWVGKSELGEMLLMQPISVILPLLPLVFPIFWFLLNTYGMTRIRAILQQSTPTQNLDPFEDTDVGESKQPVMKFQFNELKKYFIDIMIGRGPFLNRSVNILHVLGSVTALCCVDKKGILSWPNPTAEKVFFLRNSAQNQKSRESLNSKCYSSSPQKPSGQGLQMEESDDGVPSKPFYRDSASQTVAEVLDLTHDHSTSFRLQFDDPSWKQHLSSLKPLGLAILLNTCNMATQEHYAQFYSHITCEAIHNEDLVPVTNRRCLCELAKQIGFIDQAQDIFQLEEQLCTFKHVQTDSVRRDIKFAKQLSISTKLKFPFPHMMATVVREKKSGCLQLMSQGTAEVILDSCVEYWDGHDLYPLTPADRKKIMDFYQRSSLTAYCTAFAYRPLSKRVNSKLSQVYLELPADSKHLYLPYRSPTPMAVSALDNKWKGILAQFHSTDSLLNADLKEDEVADIEGCFELQCNQIFIGMVTMQYQAQIDIVQLIEQLERACIRFVHFSKENELRSRVFSEKMGLESGWNCHISLLSERNRSESAHSDSWVNLSLPRSSQLSSPLSLLRNSHGKMQYSSADQEVHETNAVRNLTSSRVMSFSAPSAINVEISAVKFDAETDNIEWTDDSSNPRPCNREKRTSEDSVIVQSADLNSQPEPWRSLSCLTDSTDQSVPVNFDIWNRAKLPRGVENIRPHLDLIDNVPLLVSLFTDCTPTVTKEMLHIMQDYGEVVCVMGSSANCENVGIFMQADASIAVEPLYPQVCQKVPTFSASASSGPSPIELSRMLNSITCAVSLRREDPFSIYHLIMEARHYTQCLMNCIQFWVCSVVALSFLQFLAVILMLPPLFSIHQILYISCALIPLLSVSLVALPTNSQVMQKATGKNQCKINVEVSVFVLWCYGSKIIPSVLIILIVYISTLACFCNEIAKATDTTCTLIYPNANMTMIFMESSWNRTDVFLTDLPEPCWKGWNYFQFSLLSVQHLCAFSFVLHIATTSSSFVHRDYSIWQQLPTDNCLWLFSVITVILMQAVFSTVELSNIENEFSSNTLQRLSPPWFIILVVVLSPILVFFINEGVKWQEIKVNKRFQRRKRLDFGTKLGMNSPF</sequence>
<keyword evidence="2" id="KW-0472">Membrane</keyword>
<feature type="transmembrane region" description="Helical" evidence="2">
    <location>
        <begin position="1336"/>
        <end position="1357"/>
    </location>
</feature>
<protein>
    <recommendedName>
        <fullName evidence="5">Transmembrane protein 94</fullName>
    </recommendedName>
</protein>
<evidence type="ECO:0000256" key="1">
    <source>
        <dbReference type="SAM" id="MobiDB-lite"/>
    </source>
</evidence>
<evidence type="ECO:0008006" key="5">
    <source>
        <dbReference type="Google" id="ProtNLM"/>
    </source>
</evidence>
<dbReference type="EMBL" id="JAWJWE010000002">
    <property type="protein sequence ID" value="KAK6643306.1"/>
    <property type="molecule type" value="Genomic_DNA"/>
</dbReference>
<keyword evidence="2" id="KW-1133">Transmembrane helix</keyword>
<feature type="region of interest" description="Disordered" evidence="1">
    <location>
        <begin position="434"/>
        <end position="468"/>
    </location>
</feature>
<name>A0AAN8SDV6_POLSC</name>
<evidence type="ECO:0000313" key="4">
    <source>
        <dbReference type="Proteomes" id="UP001372834"/>
    </source>
</evidence>
<feature type="transmembrane region" description="Helical" evidence="2">
    <location>
        <begin position="88"/>
        <end position="107"/>
    </location>
</feature>
<proteinExistence type="predicted"/>
<evidence type="ECO:0000256" key="2">
    <source>
        <dbReference type="SAM" id="Phobius"/>
    </source>
</evidence>
<accession>A0AAN8SDV6</accession>
<feature type="transmembrane region" description="Helical" evidence="2">
    <location>
        <begin position="57"/>
        <end position="76"/>
    </location>
</feature>
<dbReference type="Proteomes" id="UP001372834">
    <property type="component" value="Unassembled WGS sequence"/>
</dbReference>
<evidence type="ECO:0000313" key="3">
    <source>
        <dbReference type="EMBL" id="KAK6643306.1"/>
    </source>
</evidence>
<dbReference type="GO" id="GO:0000166">
    <property type="term" value="F:nucleotide binding"/>
    <property type="evidence" value="ECO:0007669"/>
    <property type="project" value="InterPro"/>
</dbReference>
<gene>
    <name evidence="3" type="ORF">RUM43_004811</name>
</gene>
<dbReference type="Gene3D" id="3.40.1110.10">
    <property type="entry name" value="Calcium-transporting ATPase, cytoplasmic domain N"/>
    <property type="match status" value="1"/>
</dbReference>
<feature type="transmembrane region" description="Helical" evidence="2">
    <location>
        <begin position="1254"/>
        <end position="1276"/>
    </location>
</feature>